<keyword evidence="16" id="KW-0436">Ligase</keyword>
<feature type="transmembrane region" description="Helical" evidence="14">
    <location>
        <begin position="646"/>
        <end position="673"/>
    </location>
</feature>
<dbReference type="PROSITE" id="PS51292">
    <property type="entry name" value="ZF_RING_CH"/>
    <property type="match status" value="1"/>
</dbReference>
<feature type="transmembrane region" description="Helical" evidence="14">
    <location>
        <begin position="1127"/>
        <end position="1152"/>
    </location>
</feature>
<evidence type="ECO:0000256" key="1">
    <source>
        <dbReference type="ARBA" id="ARBA00000900"/>
    </source>
</evidence>
<comment type="catalytic activity">
    <reaction evidence="1">
        <text>S-ubiquitinyl-[E2 ubiquitin-conjugating enzyme]-L-cysteine + [acceptor protein]-L-lysine = [E2 ubiquitin-conjugating enzyme]-L-cysteine + N(6)-ubiquitinyl-[acceptor protein]-L-lysine.</text>
        <dbReference type="EC" id="2.3.2.27"/>
    </reaction>
</comment>
<dbReference type="InterPro" id="IPR011016">
    <property type="entry name" value="Znf_RING-CH"/>
</dbReference>
<keyword evidence="18" id="KW-1185">Reference proteome</keyword>
<dbReference type="GO" id="GO:0008270">
    <property type="term" value="F:zinc ion binding"/>
    <property type="evidence" value="ECO:0007669"/>
    <property type="project" value="UniProtKB-KW"/>
</dbReference>
<dbReference type="RefSeq" id="XP_002174794.1">
    <property type="nucleotide sequence ID" value="XM_002174758.2"/>
</dbReference>
<evidence type="ECO:0000256" key="10">
    <source>
        <dbReference type="ARBA" id="ARBA00022833"/>
    </source>
</evidence>
<dbReference type="AlphaFoldDB" id="B6K4U4"/>
<dbReference type="Proteomes" id="UP000001744">
    <property type="component" value="Unassembled WGS sequence"/>
</dbReference>
<dbReference type="PANTHER" id="PTHR13145:SF0">
    <property type="entry name" value="E3 UBIQUITIN-PROTEIN LIGASE MARCHF6"/>
    <property type="match status" value="1"/>
</dbReference>
<feature type="transmembrane region" description="Helical" evidence="14">
    <location>
        <begin position="790"/>
        <end position="809"/>
    </location>
</feature>
<feature type="transmembrane region" description="Helical" evidence="14">
    <location>
        <begin position="944"/>
        <end position="966"/>
    </location>
</feature>
<keyword evidence="9" id="KW-0833">Ubl conjugation pathway</keyword>
<evidence type="ECO:0000256" key="9">
    <source>
        <dbReference type="ARBA" id="ARBA00022786"/>
    </source>
</evidence>
<feature type="transmembrane region" description="Helical" evidence="14">
    <location>
        <begin position="85"/>
        <end position="105"/>
    </location>
</feature>
<organism evidence="16 18">
    <name type="scientific">Schizosaccharomyces japonicus (strain yFS275 / FY16936)</name>
    <name type="common">Fission yeast</name>
    <dbReference type="NCBI Taxonomy" id="402676"/>
    <lineage>
        <taxon>Eukaryota</taxon>
        <taxon>Fungi</taxon>
        <taxon>Dikarya</taxon>
        <taxon>Ascomycota</taxon>
        <taxon>Taphrinomycotina</taxon>
        <taxon>Schizosaccharomycetes</taxon>
        <taxon>Schizosaccharomycetales</taxon>
        <taxon>Schizosaccharomycetaceae</taxon>
        <taxon>Schizosaccharomyces</taxon>
    </lineage>
</organism>
<dbReference type="PANTHER" id="PTHR13145">
    <property type="entry name" value="SSM4 PROTEIN"/>
    <property type="match status" value="1"/>
</dbReference>
<dbReference type="CDD" id="cd16702">
    <property type="entry name" value="RING_CH-C4HC3_MARCH6"/>
    <property type="match status" value="1"/>
</dbReference>
<dbReference type="Pfam" id="PF23113">
    <property type="entry name" value="MARCHF6_C"/>
    <property type="match status" value="1"/>
</dbReference>
<evidence type="ECO:0000313" key="16">
    <source>
        <dbReference type="EMBL" id="EEB08501.1"/>
    </source>
</evidence>
<feature type="transmembrane region" description="Helical" evidence="14">
    <location>
        <begin position="596"/>
        <end position="614"/>
    </location>
</feature>
<dbReference type="SUPFAM" id="SSF57850">
    <property type="entry name" value="RING/U-box"/>
    <property type="match status" value="1"/>
</dbReference>
<dbReference type="HOGENOM" id="CLU_001266_1_0_1"/>
<feature type="region of interest" description="Disordered" evidence="13">
    <location>
        <begin position="277"/>
        <end position="384"/>
    </location>
</feature>
<evidence type="ECO:0000256" key="11">
    <source>
        <dbReference type="ARBA" id="ARBA00022989"/>
    </source>
</evidence>
<feature type="transmembrane region" description="Helical" evidence="14">
    <location>
        <begin position="752"/>
        <end position="774"/>
    </location>
</feature>
<keyword evidence="10" id="KW-0862">Zinc</keyword>
<feature type="transmembrane region" description="Helical" evidence="14">
    <location>
        <begin position="1090"/>
        <end position="1107"/>
    </location>
</feature>
<evidence type="ECO:0000256" key="4">
    <source>
        <dbReference type="ARBA" id="ARBA00012483"/>
    </source>
</evidence>
<keyword evidence="5" id="KW-0808">Transferase</keyword>
<feature type="compositionally biased region" description="Basic and acidic residues" evidence="13">
    <location>
        <begin position="277"/>
        <end position="356"/>
    </location>
</feature>
<dbReference type="InterPro" id="IPR056521">
    <property type="entry name" value="MARCHF6-like_C"/>
</dbReference>
<keyword evidence="7" id="KW-0479">Metal-binding</keyword>
<dbReference type="OrthoDB" id="1108038at2759"/>
<evidence type="ECO:0000256" key="12">
    <source>
        <dbReference type="ARBA" id="ARBA00023136"/>
    </source>
</evidence>
<dbReference type="Gene3D" id="3.30.40.10">
    <property type="entry name" value="Zinc/RING finger domain, C3HC4 (zinc finger)"/>
    <property type="match status" value="1"/>
</dbReference>
<name>B6K4U4_SCHJY</name>
<feature type="compositionally biased region" description="Polar residues" evidence="13">
    <location>
        <begin position="247"/>
        <end position="256"/>
    </location>
</feature>
<evidence type="ECO:0000256" key="13">
    <source>
        <dbReference type="SAM" id="MobiDB-lite"/>
    </source>
</evidence>
<reference evidence="16 18" key="1">
    <citation type="journal article" date="2011" name="Science">
        <title>Comparative functional genomics of the fission yeasts.</title>
        <authorList>
            <person name="Rhind N."/>
            <person name="Chen Z."/>
            <person name="Yassour M."/>
            <person name="Thompson D.A."/>
            <person name="Haas B.J."/>
            <person name="Habib N."/>
            <person name="Wapinski I."/>
            <person name="Roy S."/>
            <person name="Lin M.F."/>
            <person name="Heiman D.I."/>
            <person name="Young S.K."/>
            <person name="Furuya K."/>
            <person name="Guo Y."/>
            <person name="Pidoux A."/>
            <person name="Chen H.M."/>
            <person name="Robbertse B."/>
            <person name="Goldberg J.M."/>
            <person name="Aoki K."/>
            <person name="Bayne E.H."/>
            <person name="Berlin A.M."/>
            <person name="Desjardins C.A."/>
            <person name="Dobbs E."/>
            <person name="Dukaj L."/>
            <person name="Fan L."/>
            <person name="FitzGerald M.G."/>
            <person name="French C."/>
            <person name="Gujja S."/>
            <person name="Hansen K."/>
            <person name="Keifenheim D."/>
            <person name="Levin J.Z."/>
            <person name="Mosher R.A."/>
            <person name="Mueller C.A."/>
            <person name="Pfiffner J."/>
            <person name="Priest M."/>
            <person name="Russ C."/>
            <person name="Smialowska A."/>
            <person name="Swoboda P."/>
            <person name="Sykes S.M."/>
            <person name="Vaughn M."/>
            <person name="Vengrova S."/>
            <person name="Yoder R."/>
            <person name="Zeng Q."/>
            <person name="Allshire R."/>
            <person name="Baulcombe D."/>
            <person name="Birren B.W."/>
            <person name="Brown W."/>
            <person name="Ekwall K."/>
            <person name="Kellis M."/>
            <person name="Leatherwood J."/>
            <person name="Levin H."/>
            <person name="Margalit H."/>
            <person name="Martienssen R."/>
            <person name="Nieduszynski C.A."/>
            <person name="Spatafora J.W."/>
            <person name="Friedman N."/>
            <person name="Dalgaard J.Z."/>
            <person name="Baumann P."/>
            <person name="Niki H."/>
            <person name="Regev A."/>
            <person name="Nusbaum C."/>
        </authorList>
    </citation>
    <scope>NUCLEOTIDE SEQUENCE [LARGE SCALE GENOMIC DNA]</scope>
    <source>
        <strain evidence="18">yFS275 / FY16936</strain>
    </source>
</reference>
<feature type="domain" description="RING-CH-type" evidence="15">
    <location>
        <begin position="1"/>
        <end position="61"/>
    </location>
</feature>
<dbReference type="VEuPathDB" id="FungiDB:SJAG_03657"/>
<feature type="transmembrane region" description="Helical" evidence="14">
    <location>
        <begin position="1036"/>
        <end position="1062"/>
    </location>
</feature>
<evidence type="ECO:0000259" key="15">
    <source>
        <dbReference type="PROSITE" id="PS51292"/>
    </source>
</evidence>
<keyword evidence="8" id="KW-0863">Zinc-finger</keyword>
<dbReference type="Pfam" id="PF12906">
    <property type="entry name" value="RINGv"/>
    <property type="match status" value="1"/>
</dbReference>
<gene>
    <name evidence="17" type="primary">doa10</name>
    <name evidence="16" type="ORF">SJAG_03657</name>
</gene>
<dbReference type="GO" id="GO:0036503">
    <property type="term" value="P:ERAD pathway"/>
    <property type="evidence" value="ECO:0000318"/>
    <property type="project" value="GO_Central"/>
</dbReference>
<protein>
    <recommendedName>
        <fullName evidence="4">RING-type E3 ubiquitin transferase</fullName>
        <ecNumber evidence="4">2.3.2.27</ecNumber>
    </recommendedName>
</protein>
<dbReference type="GO" id="GO:0016874">
    <property type="term" value="F:ligase activity"/>
    <property type="evidence" value="ECO:0007669"/>
    <property type="project" value="UniProtKB-KW"/>
</dbReference>
<feature type="transmembrane region" description="Helical" evidence="14">
    <location>
        <begin position="476"/>
        <end position="498"/>
    </location>
</feature>
<accession>B6K4U4</accession>
<dbReference type="EMBL" id="KE651167">
    <property type="protein sequence ID" value="EEB08501.1"/>
    <property type="molecule type" value="Genomic_DNA"/>
</dbReference>
<dbReference type="GeneID" id="7051364"/>
<comment type="pathway">
    <text evidence="3">Protein modification; protein ubiquitination.</text>
</comment>
<evidence type="ECO:0000313" key="18">
    <source>
        <dbReference type="Proteomes" id="UP000001744"/>
    </source>
</evidence>
<sequence length="1234" mass="141019">MNVDEEFCRVCRCEGTPESPLYHPCKCSGSIRYVHQECLVEWLKHSRKKYCELCYTPFSFTKVYADSMPRTLPFKVLCIQMWKSFLSFAQILFRGLVAWFFYGFALEYCSRFAFVLSLQIGDYLAHNKPSTMPRMTEPLFPVLPDFVYKVVPFPGLMTRVVDGFFIALFTVSVFVTFALIREWVLQNAIQVADEMQDQRAEMQDQQAPGAPNAADIRNARAHVAFIIEQMQNEQRRLQERRQQNNQIAQQPDNIPQNAGDANGLLGELVHAIAQEARDQEQQDGAHDAVHPEEPQAQHLDPEVEEENVHQPAREERPIDDVFHLGGEENTDLPRRDVHLDSAEERNHEAVANHDVETTSSDDSGLDDQQQENRNEPASDTDEQEAVVRNAVDRAAQEDAAIEAVRAQQVAEAEEGEDDFLELLGLRGPIGVIIKNSLSAIIAMQLLLQLFIDFPYIWGRIVIETTFYVLRSPASLITGSFAIVSRLVSFFGSSIYNLIYLVSRVPGVSAVFKKIGIYDFFSTSFSEVVNQLKSKLTSYIVIPGSQLSVMTSFFRTENLEWALKKLKMLPVYRVAHMFLNVCIDFSKNYSVRPIDRLVSIGFGYLMFFGIGMWYLKRKKFIGSHPQVQNFELALREILQQCVSVAKFIIIFAIELVVFPFFCGILICFCLQGVFPNWDLNFLHSSMVSFPYRTGFITWFLGITYMFEFALFVSNIRKVVRPGVLFFLRDPNDPNFHPLRETLEKPLLLQLKKIGFSAILYFAFIIGCVGSVVYVIRLTGLVFPLTYHRGEFIFIAPLDLLAIHALIYTIGKRIGPLKIVESVWTFILSALCRCLRISSYVMGKRYVAEEGHFKNKLFPMLARLRFKSIVGEDVVEEEKLDLSPENFERDGCFVRCPSFDAVPVKKNAMLIFVTEDGHELQGEKKKLEESNEFMLAYAPPKFYARLWGLLLCSWLIAAIANIFIVIVPMLVGRRLYAYMLPKAVDNDIYAYTIGIVSLGFIAYTIYLLRTYREKFTLHSVTSFIRQYGLVQLVKTTAWACYMVSVSLFVVPLLVAVALDLYFVIPIRTLIVCFESNSALKINNLTVDLNMDYYVALCVLFSFGFIRFSLEQGLNNLNDALSQLWRRGGLGLKTIAFLFAFIVFPFAFGVATLPLVDNVFQMISKHIPIPEFVTFSYQTLYCRACYPLLFNAILFSFLFTRAKRLFSSWTVEVRDDLYMVGTKLHNYDDAGASRAEQ</sequence>
<keyword evidence="6 14" id="KW-0812">Transmembrane</keyword>
<keyword evidence="11 14" id="KW-1133">Transmembrane helix</keyword>
<evidence type="ECO:0000256" key="7">
    <source>
        <dbReference type="ARBA" id="ARBA00022723"/>
    </source>
</evidence>
<dbReference type="GO" id="GO:0005789">
    <property type="term" value="C:endoplasmic reticulum membrane"/>
    <property type="evidence" value="ECO:0000318"/>
    <property type="project" value="GO_Central"/>
</dbReference>
<evidence type="ECO:0000313" key="17">
    <source>
        <dbReference type="JaponicusDB" id="SJAG_03657"/>
    </source>
</evidence>
<proteinExistence type="predicted"/>
<dbReference type="eggNOG" id="KOG1609">
    <property type="taxonomic scope" value="Eukaryota"/>
</dbReference>
<dbReference type="SMART" id="SM00744">
    <property type="entry name" value="RINGv"/>
    <property type="match status" value="1"/>
</dbReference>
<evidence type="ECO:0000256" key="3">
    <source>
        <dbReference type="ARBA" id="ARBA00004906"/>
    </source>
</evidence>
<feature type="transmembrane region" description="Helical" evidence="14">
    <location>
        <begin position="986"/>
        <end position="1006"/>
    </location>
</feature>
<evidence type="ECO:0000256" key="2">
    <source>
        <dbReference type="ARBA" id="ARBA00004141"/>
    </source>
</evidence>
<dbReference type="EC" id="2.3.2.27" evidence="4"/>
<comment type="subcellular location">
    <subcellularLocation>
        <location evidence="2">Membrane</location>
        <topology evidence="2">Multi-pass membrane protein</topology>
    </subcellularLocation>
</comment>
<keyword evidence="12 14" id="KW-0472">Membrane</keyword>
<dbReference type="FunFam" id="3.30.40.10:FF:000287">
    <property type="entry name" value="RING finger membrane protein"/>
    <property type="match status" value="1"/>
</dbReference>
<dbReference type="GO" id="GO:0061630">
    <property type="term" value="F:ubiquitin protein ligase activity"/>
    <property type="evidence" value="ECO:0007669"/>
    <property type="project" value="UniProtKB-EC"/>
</dbReference>
<dbReference type="GO" id="GO:0180027">
    <property type="term" value="P:inner nuclear membrane-associated protein degradation pathway"/>
    <property type="evidence" value="ECO:0007669"/>
    <property type="project" value="EnsemblFungi"/>
</dbReference>
<feature type="transmembrane region" description="Helical" evidence="14">
    <location>
        <begin position="693"/>
        <end position="711"/>
    </location>
</feature>
<feature type="region of interest" description="Disordered" evidence="13">
    <location>
        <begin position="234"/>
        <end position="261"/>
    </location>
</feature>
<dbReference type="InterPro" id="IPR013083">
    <property type="entry name" value="Znf_RING/FYVE/PHD"/>
</dbReference>
<evidence type="ECO:0000256" key="14">
    <source>
        <dbReference type="SAM" id="Phobius"/>
    </source>
</evidence>
<feature type="transmembrane region" description="Helical" evidence="14">
    <location>
        <begin position="163"/>
        <end position="180"/>
    </location>
</feature>
<evidence type="ECO:0000256" key="8">
    <source>
        <dbReference type="ARBA" id="ARBA00022771"/>
    </source>
</evidence>
<feature type="transmembrane region" description="Helical" evidence="14">
    <location>
        <begin position="1172"/>
        <end position="1196"/>
    </location>
</feature>
<evidence type="ECO:0000256" key="5">
    <source>
        <dbReference type="ARBA" id="ARBA00022679"/>
    </source>
</evidence>
<dbReference type="STRING" id="402676.B6K4U4"/>
<dbReference type="OMA" id="ALYFQYD"/>
<dbReference type="JaponicusDB" id="SJAG_03657">
    <property type="gene designation" value="doa10"/>
</dbReference>
<evidence type="ECO:0000256" key="6">
    <source>
        <dbReference type="ARBA" id="ARBA00022692"/>
    </source>
</evidence>